<protein>
    <submittedName>
        <fullName evidence="1">Uncharacterized protein</fullName>
    </submittedName>
</protein>
<dbReference type="STRING" id="1903181.BTN85_0817"/>
<keyword evidence="2" id="KW-1185">Reference proteome</keyword>
<reference evidence="1" key="1">
    <citation type="submission" date="2016-12" db="EMBL/GenBank/DDBJ databases">
        <title>Discovery of methanogenic haloarchaea.</title>
        <authorList>
            <person name="Sorokin D.Y."/>
            <person name="Makarova K.S."/>
            <person name="Abbas B."/>
            <person name="Ferrer M."/>
            <person name="Golyshin P.N."/>
        </authorList>
    </citation>
    <scope>NUCLEOTIDE SEQUENCE [LARGE SCALE GENOMIC DNA]</scope>
    <source>
        <strain evidence="1">HMET1</strain>
    </source>
</reference>
<evidence type="ECO:0000313" key="2">
    <source>
        <dbReference type="Proteomes" id="UP000185744"/>
    </source>
</evidence>
<proteinExistence type="predicted"/>
<comment type="caution">
    <text evidence="1">The sequence shown here is derived from an EMBL/GenBank/DDBJ whole genome shotgun (WGS) entry which is preliminary data.</text>
</comment>
<accession>A0A1Q6DVF9</accession>
<evidence type="ECO:0000313" key="1">
    <source>
        <dbReference type="EMBL" id="OKY78328.1"/>
    </source>
</evidence>
<organism evidence="1 2">
    <name type="scientific">Methanohalarchaeum thermophilum</name>
    <dbReference type="NCBI Taxonomy" id="1903181"/>
    <lineage>
        <taxon>Archaea</taxon>
        <taxon>Methanobacteriati</taxon>
        <taxon>Methanobacteriota</taxon>
        <taxon>Methanonatronarchaeia</taxon>
        <taxon>Methanonatronarchaeales</taxon>
        <taxon>Methanonatronarchaeaceae</taxon>
        <taxon>Candidatus Methanohalarchaeum</taxon>
    </lineage>
</organism>
<dbReference type="AlphaFoldDB" id="A0A1Q6DVF9"/>
<name>A0A1Q6DVF9_METT1</name>
<dbReference type="Proteomes" id="UP000185744">
    <property type="component" value="Unassembled WGS sequence"/>
</dbReference>
<dbReference type="InParanoid" id="A0A1Q6DVF9"/>
<gene>
    <name evidence="1" type="ORF">BTN85_0817</name>
</gene>
<sequence length="42" mass="5204">MIDSREKIWESYHDFLENLPEKTRKTREYEEKASDCIDQKIQ</sequence>
<dbReference type="EMBL" id="MSDW01000001">
    <property type="protein sequence ID" value="OKY78328.1"/>
    <property type="molecule type" value="Genomic_DNA"/>
</dbReference>